<dbReference type="Gene3D" id="3.40.50.12780">
    <property type="entry name" value="N-terminal domain of ligase-like"/>
    <property type="match status" value="1"/>
</dbReference>
<feature type="domain" description="AMP-dependent synthetase/ligase" evidence="2">
    <location>
        <begin position="202"/>
        <end position="358"/>
    </location>
</feature>
<comment type="caution">
    <text evidence="4">The sequence shown here is derived from an EMBL/GenBank/DDBJ whole genome shotgun (WGS) entry which is preliminary data.</text>
</comment>
<evidence type="ECO:0000313" key="5">
    <source>
        <dbReference type="Proteomes" id="UP001597114"/>
    </source>
</evidence>
<keyword evidence="5" id="KW-1185">Reference proteome</keyword>
<evidence type="ECO:0000313" key="4">
    <source>
        <dbReference type="EMBL" id="MFD1517776.1"/>
    </source>
</evidence>
<dbReference type="PANTHER" id="PTHR43201">
    <property type="entry name" value="ACYL-COA SYNTHETASE"/>
    <property type="match status" value="1"/>
</dbReference>
<protein>
    <submittedName>
        <fullName evidence="4">Class I adenylate-forming enzyme family protein</fullName>
    </submittedName>
</protein>
<dbReference type="PANTHER" id="PTHR43201:SF32">
    <property type="entry name" value="2-SUCCINYLBENZOATE--COA LIGASE, CHLOROPLASTIC_PEROXISOMAL"/>
    <property type="match status" value="1"/>
</dbReference>
<dbReference type="SUPFAM" id="SSF56801">
    <property type="entry name" value="Acetyl-CoA synthetase-like"/>
    <property type="match status" value="1"/>
</dbReference>
<dbReference type="Pfam" id="PF13193">
    <property type="entry name" value="AMP-binding_C"/>
    <property type="match status" value="1"/>
</dbReference>
<evidence type="ECO:0000259" key="2">
    <source>
        <dbReference type="Pfam" id="PF00501"/>
    </source>
</evidence>
<dbReference type="Pfam" id="PF00501">
    <property type="entry name" value="AMP-binding"/>
    <property type="match status" value="2"/>
</dbReference>
<feature type="region of interest" description="Disordered" evidence="1">
    <location>
        <begin position="111"/>
        <end position="130"/>
    </location>
</feature>
<dbReference type="InterPro" id="IPR000873">
    <property type="entry name" value="AMP-dep_synth/lig_dom"/>
</dbReference>
<dbReference type="RefSeq" id="WP_344724541.1">
    <property type="nucleotide sequence ID" value="NZ_BAAAUS010000026.1"/>
</dbReference>
<gene>
    <name evidence="4" type="ORF">ACFSJD_09770</name>
</gene>
<organism evidence="4 5">
    <name type="scientific">Pseudonocardia yunnanensis</name>
    <dbReference type="NCBI Taxonomy" id="58107"/>
    <lineage>
        <taxon>Bacteria</taxon>
        <taxon>Bacillati</taxon>
        <taxon>Actinomycetota</taxon>
        <taxon>Actinomycetes</taxon>
        <taxon>Pseudonocardiales</taxon>
        <taxon>Pseudonocardiaceae</taxon>
        <taxon>Pseudonocardia</taxon>
    </lineage>
</organism>
<dbReference type="InterPro" id="IPR025110">
    <property type="entry name" value="AMP-bd_C"/>
</dbReference>
<dbReference type="EMBL" id="JBHUCO010000011">
    <property type="protein sequence ID" value="MFD1517776.1"/>
    <property type="molecule type" value="Genomic_DNA"/>
</dbReference>
<dbReference type="InterPro" id="IPR042099">
    <property type="entry name" value="ANL_N_sf"/>
</dbReference>
<proteinExistence type="predicted"/>
<evidence type="ECO:0000256" key="1">
    <source>
        <dbReference type="SAM" id="MobiDB-lite"/>
    </source>
</evidence>
<reference evidence="5" key="1">
    <citation type="journal article" date="2019" name="Int. J. Syst. Evol. Microbiol.">
        <title>The Global Catalogue of Microorganisms (GCM) 10K type strain sequencing project: providing services to taxonomists for standard genome sequencing and annotation.</title>
        <authorList>
            <consortium name="The Broad Institute Genomics Platform"/>
            <consortium name="The Broad Institute Genome Sequencing Center for Infectious Disease"/>
            <person name="Wu L."/>
            <person name="Ma J."/>
        </authorList>
    </citation>
    <scope>NUCLEOTIDE SEQUENCE [LARGE SCALE GENOMIC DNA]</scope>
    <source>
        <strain evidence="5">CCM 7043</strain>
    </source>
</reference>
<name>A0ABW4EQB1_9PSEU</name>
<dbReference type="Gene3D" id="3.30.300.30">
    <property type="match status" value="1"/>
</dbReference>
<dbReference type="InterPro" id="IPR045851">
    <property type="entry name" value="AMP-bd_C_sf"/>
</dbReference>
<feature type="domain" description="AMP-binding enzyme C-terminal" evidence="3">
    <location>
        <begin position="425"/>
        <end position="491"/>
    </location>
</feature>
<feature type="domain" description="AMP-dependent synthetase/ligase" evidence="2">
    <location>
        <begin position="16"/>
        <end position="126"/>
    </location>
</feature>
<accession>A0ABW4EQB1</accession>
<sequence length="498" mass="53310">MVSTMMTAGREIRQALNRAADAVLVLSADGSVVRTGAELLERAECLAGALVDLGLEHGVVGLSYRNSAAALEAFIATELIGATRLPVEPSAAPAEARAIYEAGGARVVVTDDDHNDVPATDPRIPRSSPLSDATLVHTVDRPLEGPRRRADTWVEASTPLVVYPRAVRGGELFGIPTSYANWRSIIRINRALYESGGYGPTLGQDECYLTVVQLMHATGMVGSFPFLHLGLPQVMLPRFNAAAAIEAIRRHQVTTAFVVPGMLTRIADHLERAGAADSAERSLPSLRRVLYGGAPVEPDALRRLIGVFGPALCQLYGRYEAGWPLTVLSGLDHDGVLRGDTEIVGSCGRPIDQVEIELHPVPGTASSCEIRTRNAMVSPSFADPDGWCSLGDTAVRTPRGYLHLTGRLDGMINTGSFHVYPDEVRDALLALSGVSDALVVGVPDPVWGEAVTAYVVTDEPVTADALRGQLKRRLATYKVPTAVHVVDDLVEATNRRSR</sequence>
<evidence type="ECO:0000259" key="3">
    <source>
        <dbReference type="Pfam" id="PF13193"/>
    </source>
</evidence>
<dbReference type="Proteomes" id="UP001597114">
    <property type="component" value="Unassembled WGS sequence"/>
</dbReference>